<keyword evidence="2" id="KW-0614">Plasmid</keyword>
<dbReference type="RefSeq" id="WP_145279446.1">
    <property type="nucleotide sequence ID" value="NZ_CP036427.1"/>
</dbReference>
<feature type="transmembrane region" description="Helical" evidence="1">
    <location>
        <begin position="63"/>
        <end position="82"/>
    </location>
</feature>
<keyword evidence="3" id="KW-1185">Reference proteome</keyword>
<dbReference type="OrthoDB" id="290413at2"/>
<gene>
    <name evidence="2" type="ORF">ElP_72000</name>
</gene>
<dbReference type="EMBL" id="CP036427">
    <property type="protein sequence ID" value="QDV39236.1"/>
    <property type="molecule type" value="Genomic_DNA"/>
</dbReference>
<keyword evidence="1" id="KW-0812">Transmembrane</keyword>
<dbReference type="KEGG" id="tpla:ElP_72000"/>
<evidence type="ECO:0008006" key="4">
    <source>
        <dbReference type="Google" id="ProtNLM"/>
    </source>
</evidence>
<evidence type="ECO:0000313" key="3">
    <source>
        <dbReference type="Proteomes" id="UP000317835"/>
    </source>
</evidence>
<proteinExistence type="predicted"/>
<dbReference type="AlphaFoldDB" id="A0A518HEN9"/>
<protein>
    <recommendedName>
        <fullName evidence="4">PD-(D/E)XK nuclease superfamily protein</fullName>
    </recommendedName>
</protein>
<reference evidence="2 3" key="1">
    <citation type="submission" date="2019-02" db="EMBL/GenBank/DDBJ databases">
        <title>Deep-cultivation of Planctomycetes and their phenomic and genomic characterization uncovers novel biology.</title>
        <authorList>
            <person name="Wiegand S."/>
            <person name="Jogler M."/>
            <person name="Boedeker C."/>
            <person name="Pinto D."/>
            <person name="Vollmers J."/>
            <person name="Rivas-Marin E."/>
            <person name="Kohn T."/>
            <person name="Peeters S.H."/>
            <person name="Heuer A."/>
            <person name="Rast P."/>
            <person name="Oberbeckmann S."/>
            <person name="Bunk B."/>
            <person name="Jeske O."/>
            <person name="Meyerdierks A."/>
            <person name="Storesund J.E."/>
            <person name="Kallscheuer N."/>
            <person name="Luecker S."/>
            <person name="Lage O.M."/>
            <person name="Pohl T."/>
            <person name="Merkel B.J."/>
            <person name="Hornburger P."/>
            <person name="Mueller R.-W."/>
            <person name="Bruemmer F."/>
            <person name="Labrenz M."/>
            <person name="Spormann A.M."/>
            <person name="Op den Camp H."/>
            <person name="Overmann J."/>
            <person name="Amann R."/>
            <person name="Jetten M.S.M."/>
            <person name="Mascher T."/>
            <person name="Medema M.H."/>
            <person name="Devos D.P."/>
            <person name="Kaster A.-K."/>
            <person name="Ovreas L."/>
            <person name="Rohde M."/>
            <person name="Galperin M.Y."/>
            <person name="Jogler C."/>
        </authorList>
    </citation>
    <scope>NUCLEOTIDE SEQUENCE [LARGE SCALE GENOMIC DNA]</scope>
    <source>
        <strain evidence="2 3">ElP</strain>
        <plasmid evidence="3">pelp_1</plasmid>
    </source>
</reference>
<sequence length="84" mass="9047">MSHADRSETVTASEIANFVFCPESWRLRDGLKLPPGNRPALAAGTRHHEAKATAERVAGGSISLGRVLIVLAVILAAMLWLLTR</sequence>
<accession>A0A518HEN9</accession>
<name>A0A518HEN9_9BACT</name>
<keyword evidence="1" id="KW-0472">Membrane</keyword>
<dbReference type="Proteomes" id="UP000317835">
    <property type="component" value="Plasmid pElP_1"/>
</dbReference>
<organism evidence="2 3">
    <name type="scientific">Tautonia plasticadhaerens</name>
    <dbReference type="NCBI Taxonomy" id="2527974"/>
    <lineage>
        <taxon>Bacteria</taxon>
        <taxon>Pseudomonadati</taxon>
        <taxon>Planctomycetota</taxon>
        <taxon>Planctomycetia</taxon>
        <taxon>Isosphaerales</taxon>
        <taxon>Isosphaeraceae</taxon>
        <taxon>Tautonia</taxon>
    </lineage>
</organism>
<geneLocation type="plasmid" evidence="3">
    <name>pelp_1</name>
</geneLocation>
<evidence type="ECO:0000256" key="1">
    <source>
        <dbReference type="SAM" id="Phobius"/>
    </source>
</evidence>
<keyword evidence="1" id="KW-1133">Transmembrane helix</keyword>
<evidence type="ECO:0000313" key="2">
    <source>
        <dbReference type="EMBL" id="QDV39236.1"/>
    </source>
</evidence>